<dbReference type="Proteomes" id="UP001332192">
    <property type="component" value="Chromosome"/>
</dbReference>
<dbReference type="InterPro" id="IPR016181">
    <property type="entry name" value="Acyl_CoA_acyltransferase"/>
</dbReference>
<protein>
    <submittedName>
        <fullName evidence="3">GNAT family N-acetyltransferase</fullName>
        <ecNumber evidence="3">2.3.1.-</ecNumber>
    </submittedName>
</protein>
<dbReference type="PROSITE" id="PS51186">
    <property type="entry name" value="GNAT"/>
    <property type="match status" value="1"/>
</dbReference>
<evidence type="ECO:0000259" key="2">
    <source>
        <dbReference type="PROSITE" id="PS51186"/>
    </source>
</evidence>
<evidence type="ECO:0000313" key="3">
    <source>
        <dbReference type="EMBL" id="WRP16237.1"/>
    </source>
</evidence>
<dbReference type="InterPro" id="IPR038764">
    <property type="entry name" value="GNAT_N_AcTrfase_prd"/>
</dbReference>
<evidence type="ECO:0000256" key="1">
    <source>
        <dbReference type="SAM" id="MobiDB-lite"/>
    </source>
</evidence>
<dbReference type="Gene3D" id="3.40.630.30">
    <property type="match status" value="1"/>
</dbReference>
<feature type="compositionally biased region" description="Gly residues" evidence="1">
    <location>
        <begin position="193"/>
        <end position="203"/>
    </location>
</feature>
<organism evidence="3 4">
    <name type="scientific">Carboxydichorda subterranea</name>
    <dbReference type="NCBI Taxonomy" id="3109565"/>
    <lineage>
        <taxon>Bacteria</taxon>
        <taxon>Bacillati</taxon>
        <taxon>Bacillota</taxon>
        <taxon>Limnochordia</taxon>
        <taxon>Limnochordales</taxon>
        <taxon>Geochordaceae</taxon>
        <taxon>Carboxydichorda</taxon>
    </lineage>
</organism>
<name>A0ABZ1BVS1_9FIRM</name>
<dbReference type="EMBL" id="CP141615">
    <property type="protein sequence ID" value="WRP16237.1"/>
    <property type="molecule type" value="Genomic_DNA"/>
</dbReference>
<gene>
    <name evidence="3" type="ORF">U7230_08990</name>
</gene>
<dbReference type="Pfam" id="PF00583">
    <property type="entry name" value="Acetyltransf_1"/>
    <property type="match status" value="1"/>
</dbReference>
<dbReference type="SUPFAM" id="SSF55729">
    <property type="entry name" value="Acyl-CoA N-acyltransferases (Nat)"/>
    <property type="match status" value="1"/>
</dbReference>
<feature type="region of interest" description="Disordered" evidence="1">
    <location>
        <begin position="188"/>
        <end position="239"/>
    </location>
</feature>
<keyword evidence="3" id="KW-0012">Acyltransferase</keyword>
<dbReference type="EC" id="2.3.1.-" evidence="3"/>
<dbReference type="PANTHER" id="PTHR41700">
    <property type="entry name" value="GCN5-RELATED N-ACETYLTRANSFERASE"/>
    <property type="match status" value="1"/>
</dbReference>
<evidence type="ECO:0000313" key="4">
    <source>
        <dbReference type="Proteomes" id="UP001332192"/>
    </source>
</evidence>
<feature type="domain" description="N-acetyltransferase" evidence="2">
    <location>
        <begin position="10"/>
        <end position="159"/>
    </location>
</feature>
<accession>A0ABZ1BVS1</accession>
<dbReference type="CDD" id="cd04301">
    <property type="entry name" value="NAT_SF"/>
    <property type="match status" value="1"/>
</dbReference>
<dbReference type="RefSeq" id="WP_324715509.1">
    <property type="nucleotide sequence ID" value="NZ_CP141615.1"/>
</dbReference>
<keyword evidence="3" id="KW-0808">Transferase</keyword>
<dbReference type="PANTHER" id="PTHR41700:SF1">
    <property type="entry name" value="N-ACETYLTRANSFERASE DOMAIN-CONTAINING PROTEIN"/>
    <property type="match status" value="1"/>
</dbReference>
<proteinExistence type="predicted"/>
<reference evidence="3 4" key="1">
    <citation type="journal article" date="2024" name="Front. Microbiol.">
        <title>Novel thermophilic genera Geochorda gen. nov. and Carboxydochorda gen. nov. from the deep terrestrial subsurface reveal the ecophysiological diversity in the class Limnochordia.</title>
        <authorList>
            <person name="Karnachuk O.V."/>
            <person name="Lukina A.P."/>
            <person name="Avakyan M.R."/>
            <person name="Kadnikov V.V."/>
            <person name="Begmatov S."/>
            <person name="Beletsky A.V."/>
            <person name="Vlasova K.G."/>
            <person name="Novikov A.A."/>
            <person name="Shcherbakova V.A."/>
            <person name="Mardanov A.V."/>
            <person name="Ravin N.V."/>
        </authorList>
    </citation>
    <scope>NUCLEOTIDE SEQUENCE [LARGE SCALE GENOMIC DNA]</scope>
    <source>
        <strain evidence="3 4">L945</strain>
    </source>
</reference>
<dbReference type="GO" id="GO:0016746">
    <property type="term" value="F:acyltransferase activity"/>
    <property type="evidence" value="ECO:0007669"/>
    <property type="project" value="UniProtKB-KW"/>
</dbReference>
<sequence>MGAQLTLQRFTVRELASPPEFKQTEAVQQAAWGMDDIDVVPAATMIAIAREGGLAAGAFEGGRVVGFVFGFPTADPKLQHSHMLAVLPEYRGTGLAVRLKLFQRAWCLARGIDRVVWTYDPLLGLNASFNVRKLGCVVRTYLPDCYGPLSGVNAGVPTDRFLAEWALTSPRVEAAVKRLEGARGEAGCLRPGSGAGSGASGAGRGDDGAEANARLAEPPLANLPQGERPVAVTPAPEGPRVAVQIPDDFSRLLRSDPALAMEWRLHARELFTGYFSKGYAVVDFMRAGGRNFYVLERER</sequence>
<keyword evidence="4" id="KW-1185">Reference proteome</keyword>
<dbReference type="InterPro" id="IPR000182">
    <property type="entry name" value="GNAT_dom"/>
</dbReference>